<gene>
    <name evidence="1" type="ORF">ARMGADRAFT_1032045</name>
</gene>
<sequence>MEFWIGTRDREIQRTFVVRKAKRDMKSKFYSPGKVQKDFARWKFARNPSPRPTVFSLFSVNSSPSAFRYDRSGGFKFLSRCDFLPSLSGCLDSNISFTVILVGDKYYKRFSRHWEVPGHRIVCNLYQVYINSQSNIHNGLQGRDGLGKAIVTVKNVAPGKLPTPAEASES</sequence>
<reference evidence="2" key="1">
    <citation type="journal article" date="2017" name="Nat. Ecol. Evol.">
        <title>Genome expansion and lineage-specific genetic innovations in the forest pathogenic fungi Armillaria.</title>
        <authorList>
            <person name="Sipos G."/>
            <person name="Prasanna A.N."/>
            <person name="Walter M.C."/>
            <person name="O'Connor E."/>
            <person name="Balint B."/>
            <person name="Krizsan K."/>
            <person name="Kiss B."/>
            <person name="Hess J."/>
            <person name="Varga T."/>
            <person name="Slot J."/>
            <person name="Riley R."/>
            <person name="Boka B."/>
            <person name="Rigling D."/>
            <person name="Barry K."/>
            <person name="Lee J."/>
            <person name="Mihaltcheva S."/>
            <person name="LaButti K."/>
            <person name="Lipzen A."/>
            <person name="Waldron R."/>
            <person name="Moloney N.M."/>
            <person name="Sperisen C."/>
            <person name="Kredics L."/>
            <person name="Vagvoelgyi C."/>
            <person name="Patrignani A."/>
            <person name="Fitzpatrick D."/>
            <person name="Nagy I."/>
            <person name="Doyle S."/>
            <person name="Anderson J.B."/>
            <person name="Grigoriev I.V."/>
            <person name="Gueldener U."/>
            <person name="Muensterkoetter M."/>
            <person name="Nagy L.G."/>
        </authorList>
    </citation>
    <scope>NUCLEOTIDE SEQUENCE [LARGE SCALE GENOMIC DNA]</scope>
    <source>
        <strain evidence="2">Ar21-2</strain>
    </source>
</reference>
<evidence type="ECO:0000313" key="1">
    <source>
        <dbReference type="EMBL" id="PBK90950.1"/>
    </source>
</evidence>
<organism evidence="1 2">
    <name type="scientific">Armillaria gallica</name>
    <name type="common">Bulbous honey fungus</name>
    <name type="synonym">Armillaria bulbosa</name>
    <dbReference type="NCBI Taxonomy" id="47427"/>
    <lineage>
        <taxon>Eukaryota</taxon>
        <taxon>Fungi</taxon>
        <taxon>Dikarya</taxon>
        <taxon>Basidiomycota</taxon>
        <taxon>Agaricomycotina</taxon>
        <taxon>Agaricomycetes</taxon>
        <taxon>Agaricomycetidae</taxon>
        <taxon>Agaricales</taxon>
        <taxon>Marasmiineae</taxon>
        <taxon>Physalacriaceae</taxon>
        <taxon>Armillaria</taxon>
    </lineage>
</organism>
<dbReference type="OrthoDB" id="10469627at2759"/>
<name>A0A2H3DA18_ARMGA</name>
<dbReference type="EMBL" id="KZ293663">
    <property type="protein sequence ID" value="PBK90950.1"/>
    <property type="molecule type" value="Genomic_DNA"/>
</dbReference>
<evidence type="ECO:0000313" key="2">
    <source>
        <dbReference type="Proteomes" id="UP000217790"/>
    </source>
</evidence>
<keyword evidence="2" id="KW-1185">Reference proteome</keyword>
<proteinExistence type="predicted"/>
<protein>
    <submittedName>
        <fullName evidence="1">Uncharacterized protein</fullName>
    </submittedName>
</protein>
<dbReference type="AlphaFoldDB" id="A0A2H3DA18"/>
<dbReference type="Proteomes" id="UP000217790">
    <property type="component" value="Unassembled WGS sequence"/>
</dbReference>
<dbReference type="InParanoid" id="A0A2H3DA18"/>
<accession>A0A2H3DA18</accession>